<dbReference type="PANTHER" id="PTHR33710">
    <property type="entry name" value="BNAC02G09200D PROTEIN"/>
    <property type="match status" value="1"/>
</dbReference>
<name>A0A2U1PIA8_ARTAN</name>
<gene>
    <name evidence="2" type="ORF">CTI12_AA149870</name>
</gene>
<dbReference type="Proteomes" id="UP000245207">
    <property type="component" value="Unassembled WGS sequence"/>
</dbReference>
<protein>
    <submittedName>
        <fullName evidence="2">RNA-directed DNA polymerase, eukaryota, Reverse transcriptase zinc-binding domain protein</fullName>
    </submittedName>
</protein>
<evidence type="ECO:0000256" key="1">
    <source>
        <dbReference type="SAM" id="MobiDB-lite"/>
    </source>
</evidence>
<dbReference type="AlphaFoldDB" id="A0A2U1PIA8"/>
<dbReference type="EMBL" id="PKPP01001112">
    <property type="protein sequence ID" value="PWA85504.1"/>
    <property type="molecule type" value="Genomic_DNA"/>
</dbReference>
<keyword evidence="2" id="KW-0808">Transferase</keyword>
<sequence length="1024" mass="113939">MPPDPPKPPDAITEEFCTLTGMTSMGLSHKPIVPSDVNHPPKPCGRPRKASNSHSGICIRVKSPPSASAGAGSILKRLRSSKLNGKGRSRNSSRNDVRVEGKRSISTPLDDVLTKVIEKISADKVVSSQMKFKEGSNVAHSHYSKSIMIDLRRSKVHLTGNESLISENDGSFINKPIEVVSSDKGVGDNQSMGSDKVDIQEDFNMLDANVDPGLVSKDASSHNVAGEEHVRDENIKKTNKDGGGGVQGSFEFVFGSKNGVSGILNKPPVVLNSVHFGPSLFHRNGSSNVWASKKAGVNAVNSDGSLNIESFAEKMKKGAEDRELLMQYVLQSVSKLVDELPSFLEISYPPLGNRPAKVGKLDVKYQWKPPLCTHCKTFGHATIACKIRPRSEEELAAKTAFEAAKVNPNVSKNIAGVDQVDDGFKVMGKKNRPVNVKTNEVQGNGGRQNRGGRDVGSQNRKVQNNGRLGYSNNGASFNSQRRFGGVMQRNIYQQKGNNAGGGKAVQNKADGGIVEKPKLASAYDHNFRPKVLVRGSGSGKYDFNLCNENFPASNSFDVLGDQEMMDKEKAVEEAMDEEYINVIWPKLKQEVINVMETGIYPSKAIRLGWSLQQTDFSIITVMERSAGSSSFTPGMVDFRECLGEIGVEDLVMSGLKFTWNKSRVKVDGLLKKLDRVMSNLPFVEMFANANAQFLPFVVSDHTPAVVEIPVLPRAKPRPFKFVNFLAKNEEFLPIVKDVWERHIPGHAMFSVISKLKLLKKPLRKLKFAQGDLTRKLWRTFKKLIRLESAPDSLSYIVRFVCDRPINRSVWSILQRENVRLRLLSLKIRSSSQAKEAAGMFMVIWEVVLKFMMPVLFTGVLRSVNFCSWCLHVNPVWCEPSSDDTCISLYLDVHCVTDCPTCIRDSNYGLMVVISLGPTEMLLRSLFLLFSMDYFFEDMKTNCILVGVLNDSCTLFSFPGFCPDGFFLGWFLRRQYCLVKRSTFDCIEMVSVLKLMIMSPALKMKFMDRFQAKINKIQVQNNKEQ</sequence>
<feature type="region of interest" description="Disordered" evidence="1">
    <location>
        <begin position="218"/>
        <end position="241"/>
    </location>
</feature>
<feature type="compositionally biased region" description="Basic and acidic residues" evidence="1">
    <location>
        <begin position="225"/>
        <end position="240"/>
    </location>
</feature>
<evidence type="ECO:0000313" key="2">
    <source>
        <dbReference type="EMBL" id="PWA85504.1"/>
    </source>
</evidence>
<dbReference type="STRING" id="35608.A0A2U1PIA8"/>
<keyword evidence="2" id="KW-0695">RNA-directed DNA polymerase</keyword>
<organism evidence="2 3">
    <name type="scientific">Artemisia annua</name>
    <name type="common">Sweet wormwood</name>
    <dbReference type="NCBI Taxonomy" id="35608"/>
    <lineage>
        <taxon>Eukaryota</taxon>
        <taxon>Viridiplantae</taxon>
        <taxon>Streptophyta</taxon>
        <taxon>Embryophyta</taxon>
        <taxon>Tracheophyta</taxon>
        <taxon>Spermatophyta</taxon>
        <taxon>Magnoliopsida</taxon>
        <taxon>eudicotyledons</taxon>
        <taxon>Gunneridae</taxon>
        <taxon>Pentapetalae</taxon>
        <taxon>asterids</taxon>
        <taxon>campanulids</taxon>
        <taxon>Asterales</taxon>
        <taxon>Asteraceae</taxon>
        <taxon>Asteroideae</taxon>
        <taxon>Anthemideae</taxon>
        <taxon>Artemisiinae</taxon>
        <taxon>Artemisia</taxon>
    </lineage>
</organism>
<accession>A0A2U1PIA8</accession>
<evidence type="ECO:0000313" key="3">
    <source>
        <dbReference type="Proteomes" id="UP000245207"/>
    </source>
</evidence>
<feature type="region of interest" description="Disordered" evidence="1">
    <location>
        <begin position="29"/>
        <end position="102"/>
    </location>
</feature>
<feature type="compositionally biased region" description="Basic and acidic residues" evidence="1">
    <location>
        <begin position="93"/>
        <end position="102"/>
    </location>
</feature>
<proteinExistence type="predicted"/>
<reference evidence="2 3" key="1">
    <citation type="journal article" date="2018" name="Mol. Plant">
        <title>The genome of Artemisia annua provides insight into the evolution of Asteraceae family and artemisinin biosynthesis.</title>
        <authorList>
            <person name="Shen Q."/>
            <person name="Zhang L."/>
            <person name="Liao Z."/>
            <person name="Wang S."/>
            <person name="Yan T."/>
            <person name="Shi P."/>
            <person name="Liu M."/>
            <person name="Fu X."/>
            <person name="Pan Q."/>
            <person name="Wang Y."/>
            <person name="Lv Z."/>
            <person name="Lu X."/>
            <person name="Zhang F."/>
            <person name="Jiang W."/>
            <person name="Ma Y."/>
            <person name="Chen M."/>
            <person name="Hao X."/>
            <person name="Li L."/>
            <person name="Tang Y."/>
            <person name="Lv G."/>
            <person name="Zhou Y."/>
            <person name="Sun X."/>
            <person name="Brodelius P.E."/>
            <person name="Rose J.K.C."/>
            <person name="Tang K."/>
        </authorList>
    </citation>
    <scope>NUCLEOTIDE SEQUENCE [LARGE SCALE GENOMIC DNA]</scope>
    <source>
        <strain evidence="3">cv. Huhao1</strain>
        <tissue evidence="2">Leaf</tissue>
    </source>
</reference>
<dbReference type="PANTHER" id="PTHR33710:SF77">
    <property type="entry name" value="DNASE I-LIKE SUPERFAMILY PROTEIN"/>
    <property type="match status" value="1"/>
</dbReference>
<comment type="caution">
    <text evidence="2">The sequence shown here is derived from an EMBL/GenBank/DDBJ whole genome shotgun (WGS) entry which is preliminary data.</text>
</comment>
<feature type="compositionally biased region" description="Low complexity" evidence="1">
    <location>
        <begin position="63"/>
        <end position="73"/>
    </location>
</feature>
<dbReference type="OrthoDB" id="1224909at2759"/>
<keyword evidence="2" id="KW-0548">Nucleotidyltransferase</keyword>
<feature type="compositionally biased region" description="Polar residues" evidence="1">
    <location>
        <begin position="456"/>
        <end position="475"/>
    </location>
</feature>
<keyword evidence="3" id="KW-1185">Reference proteome</keyword>
<feature type="region of interest" description="Disordered" evidence="1">
    <location>
        <begin position="436"/>
        <end position="475"/>
    </location>
</feature>
<feature type="compositionally biased region" description="Basic residues" evidence="1">
    <location>
        <begin position="76"/>
        <end position="91"/>
    </location>
</feature>
<dbReference type="GO" id="GO:0003964">
    <property type="term" value="F:RNA-directed DNA polymerase activity"/>
    <property type="evidence" value="ECO:0007669"/>
    <property type="project" value="UniProtKB-KW"/>
</dbReference>